<dbReference type="EMBL" id="JACHGT010000021">
    <property type="protein sequence ID" value="MBB6039310.1"/>
    <property type="molecule type" value="Genomic_DNA"/>
</dbReference>
<dbReference type="Proteomes" id="UP000548476">
    <property type="component" value="Unassembled WGS sequence"/>
</dbReference>
<proteinExistence type="predicted"/>
<name>A0A841G5D7_9ACTN</name>
<dbReference type="AlphaFoldDB" id="A0A841G5D7"/>
<keyword evidence="2" id="KW-1185">Reference proteome</keyword>
<dbReference type="RefSeq" id="WP_184792403.1">
    <property type="nucleotide sequence ID" value="NZ_BONT01000077.1"/>
</dbReference>
<gene>
    <name evidence="1" type="ORF">HNR73_007204</name>
</gene>
<evidence type="ECO:0000313" key="1">
    <source>
        <dbReference type="EMBL" id="MBB6039310.1"/>
    </source>
</evidence>
<comment type="caution">
    <text evidence="1">The sequence shown here is derived from an EMBL/GenBank/DDBJ whole genome shotgun (WGS) entry which is preliminary data.</text>
</comment>
<organism evidence="1 2">
    <name type="scientific">Phytomonospora endophytica</name>
    <dbReference type="NCBI Taxonomy" id="714109"/>
    <lineage>
        <taxon>Bacteria</taxon>
        <taxon>Bacillati</taxon>
        <taxon>Actinomycetota</taxon>
        <taxon>Actinomycetes</taxon>
        <taxon>Micromonosporales</taxon>
        <taxon>Micromonosporaceae</taxon>
        <taxon>Phytomonospora</taxon>
    </lineage>
</organism>
<protein>
    <submittedName>
        <fullName evidence="1">Uncharacterized protein</fullName>
    </submittedName>
</protein>
<accession>A0A841G5D7</accession>
<sequence length="198" mass="20705">MGSTPVYALPYPESTDPPNGPAQFRALAEATETALATFGMATDIMAGRFLVNQLATGNQTRTLTFPRALNGGNDVVGLVTGYTTAPNNNTVALGQVTRTNMEVTTYRGSSTGNWTIYWVAFAINTAVPTGLSLGNDGLIQWPAPPAGAADDALGDCEGAPTGAPDRQQLLTNWIVLYETDATEPGVIAPNLVRSTQAT</sequence>
<evidence type="ECO:0000313" key="2">
    <source>
        <dbReference type="Proteomes" id="UP000548476"/>
    </source>
</evidence>
<reference evidence="1 2" key="1">
    <citation type="submission" date="2020-08" db="EMBL/GenBank/DDBJ databases">
        <title>Genomic Encyclopedia of Type Strains, Phase IV (KMG-IV): sequencing the most valuable type-strain genomes for metagenomic binning, comparative biology and taxonomic classification.</title>
        <authorList>
            <person name="Goeker M."/>
        </authorList>
    </citation>
    <scope>NUCLEOTIDE SEQUENCE [LARGE SCALE GENOMIC DNA]</scope>
    <source>
        <strain evidence="1 2">YIM 65646</strain>
    </source>
</reference>